<name>A0A2S0PE05_9NEIS</name>
<organism evidence="1 2">
    <name type="scientific">Microvirgula aerodenitrificans</name>
    <dbReference type="NCBI Taxonomy" id="57480"/>
    <lineage>
        <taxon>Bacteria</taxon>
        <taxon>Pseudomonadati</taxon>
        <taxon>Pseudomonadota</taxon>
        <taxon>Betaproteobacteria</taxon>
        <taxon>Neisseriales</taxon>
        <taxon>Aquaspirillaceae</taxon>
        <taxon>Microvirgula</taxon>
    </lineage>
</organism>
<protein>
    <submittedName>
        <fullName evidence="1">Uncharacterized protein</fullName>
    </submittedName>
</protein>
<accession>A0A2S0PE05</accession>
<reference evidence="1 2" key="1">
    <citation type="submission" date="2018-04" db="EMBL/GenBank/DDBJ databases">
        <title>Denitrifier Microvirgula.</title>
        <authorList>
            <person name="Anderson E."/>
            <person name="Jang J."/>
            <person name="Ishii S."/>
        </authorList>
    </citation>
    <scope>NUCLEOTIDE SEQUENCE [LARGE SCALE GENOMIC DNA]</scope>
    <source>
        <strain evidence="1 2">BE2.4</strain>
    </source>
</reference>
<dbReference type="Pfam" id="PF20383">
    <property type="entry name" value="DUF6678"/>
    <property type="match status" value="1"/>
</dbReference>
<evidence type="ECO:0000313" key="2">
    <source>
        <dbReference type="Proteomes" id="UP000244173"/>
    </source>
</evidence>
<dbReference type="AlphaFoldDB" id="A0A2S0PE05"/>
<dbReference type="KEGG" id="maer:DAI18_17350"/>
<dbReference type="InterPro" id="IPR046500">
    <property type="entry name" value="DUF6678"/>
</dbReference>
<dbReference type="Proteomes" id="UP000244173">
    <property type="component" value="Chromosome"/>
</dbReference>
<evidence type="ECO:0000313" key="1">
    <source>
        <dbReference type="EMBL" id="AVY95610.1"/>
    </source>
</evidence>
<gene>
    <name evidence="1" type="ORF">DAI18_17350</name>
</gene>
<proteinExistence type="predicted"/>
<dbReference type="EMBL" id="CP028519">
    <property type="protein sequence ID" value="AVY95610.1"/>
    <property type="molecule type" value="Genomic_DNA"/>
</dbReference>
<keyword evidence="2" id="KW-1185">Reference proteome</keyword>
<sequence length="151" mass="17272">MLAAAPELHSRSMYKLERHKAEVRDEVNRLGLCPLMNDTRWRRLQAAIDSLPFPPPYQRKDVLRAEPDSPDLDADVSYQGNYTDECLGPFFATEWIRIRPRYLKQVGRLLPPVLVDCEAELLQALRAYGLRHERDGDTIVIHGYKPTASAG</sequence>